<dbReference type="Proteomes" id="UP000253664">
    <property type="component" value="Unassembled WGS sequence"/>
</dbReference>
<name>A0A367LNQ6_9HYPO</name>
<organism evidence="1 2">
    <name type="scientific">Ophiocordyceps polyrhachis-furcata BCC 54312</name>
    <dbReference type="NCBI Taxonomy" id="1330021"/>
    <lineage>
        <taxon>Eukaryota</taxon>
        <taxon>Fungi</taxon>
        <taxon>Dikarya</taxon>
        <taxon>Ascomycota</taxon>
        <taxon>Pezizomycotina</taxon>
        <taxon>Sordariomycetes</taxon>
        <taxon>Hypocreomycetidae</taxon>
        <taxon>Hypocreales</taxon>
        <taxon>Ophiocordycipitaceae</taxon>
        <taxon>Ophiocordyceps</taxon>
    </lineage>
</organism>
<reference evidence="1 2" key="1">
    <citation type="journal article" date="2015" name="BMC Genomics">
        <title>Insights from the genome of Ophiocordyceps polyrhachis-furcata to pathogenicity and host specificity in insect fungi.</title>
        <authorList>
            <person name="Wichadakul D."/>
            <person name="Kobmoo N."/>
            <person name="Ingsriswang S."/>
            <person name="Tangphatsornruang S."/>
            <person name="Chantasingh D."/>
            <person name="Luangsa-ard J.J."/>
            <person name="Eurwilaichitr L."/>
        </authorList>
    </citation>
    <scope>NUCLEOTIDE SEQUENCE [LARGE SCALE GENOMIC DNA]</scope>
    <source>
        <strain evidence="1 2">BCC 54312</strain>
    </source>
</reference>
<protein>
    <submittedName>
        <fullName evidence="1">Uncharacterized protein</fullName>
    </submittedName>
</protein>
<gene>
    <name evidence="1" type="ORF">L249_3067</name>
</gene>
<keyword evidence="2" id="KW-1185">Reference proteome</keyword>
<evidence type="ECO:0000313" key="2">
    <source>
        <dbReference type="Proteomes" id="UP000253664"/>
    </source>
</evidence>
<accession>A0A367LNQ6</accession>
<dbReference type="AlphaFoldDB" id="A0A367LNQ6"/>
<proteinExistence type="predicted"/>
<comment type="caution">
    <text evidence="1">The sequence shown here is derived from an EMBL/GenBank/DDBJ whole genome shotgun (WGS) entry which is preliminary data.</text>
</comment>
<dbReference type="EMBL" id="LKCN02000001">
    <property type="protein sequence ID" value="RCI16074.1"/>
    <property type="molecule type" value="Genomic_DNA"/>
</dbReference>
<evidence type="ECO:0000313" key="1">
    <source>
        <dbReference type="EMBL" id="RCI16074.1"/>
    </source>
</evidence>
<sequence length="53" mass="5374">MVLTGGIGGPGSAASSVAESIVKPVKDKTPCIDCGDFECCCIPIPCVVIESYI</sequence>